<dbReference type="GO" id="GO:0009307">
    <property type="term" value="P:DNA restriction-modification system"/>
    <property type="evidence" value="ECO:0007669"/>
    <property type="project" value="UniProtKB-KW"/>
</dbReference>
<keyword evidence="5" id="KW-0540">Nuclease</keyword>
<dbReference type="InterPro" id="IPR052021">
    <property type="entry name" value="Type-I_RS_S_subunit"/>
</dbReference>
<dbReference type="InterPro" id="IPR000055">
    <property type="entry name" value="Restrct_endonuc_typeI_TRD"/>
</dbReference>
<reference evidence="5" key="1">
    <citation type="submission" date="2019-11" db="EMBL/GenBank/DDBJ databases">
        <title>Acidithiobacillus ferrianus sp. nov.: a facultatively anaerobic and extremely acidophilic chemolithoautotroph.</title>
        <authorList>
            <person name="Norris P.R."/>
            <person name="Falagan C."/>
            <person name="Moya-Beltran A."/>
            <person name="Castro M."/>
            <person name="Quatrini R."/>
            <person name="Johnson D.B."/>
        </authorList>
    </citation>
    <scope>NUCLEOTIDE SEQUENCE [LARGE SCALE GENOMIC DNA]</scope>
    <source>
        <strain evidence="5">MG</strain>
    </source>
</reference>
<comment type="similarity">
    <text evidence="1">Belongs to the type-I restriction system S methylase family.</text>
</comment>
<keyword evidence="5" id="KW-0378">Hydrolase</keyword>
<dbReference type="SUPFAM" id="SSF116734">
    <property type="entry name" value="DNA methylase specificity domain"/>
    <property type="match status" value="2"/>
</dbReference>
<dbReference type="RefSeq" id="WP_163098518.1">
    <property type="nucleotide sequence ID" value="NZ_CP127523.1"/>
</dbReference>
<dbReference type="PANTHER" id="PTHR30408:SF13">
    <property type="entry name" value="TYPE I RESTRICTION ENZYME HINDI SPECIFICITY SUBUNIT"/>
    <property type="match status" value="1"/>
</dbReference>
<proteinExistence type="inferred from homology"/>
<gene>
    <name evidence="5" type="ORF">GL267_11920</name>
</gene>
<dbReference type="PANTHER" id="PTHR30408">
    <property type="entry name" value="TYPE-1 RESTRICTION ENZYME ECOKI SPECIFICITY PROTEIN"/>
    <property type="match status" value="1"/>
</dbReference>
<sequence length="441" mass="49521">MVGKWREVTLGEIAEIYDGPHATPKKTDDGPIFLGISNISRGRLDLSNTEHVSENDFHRWTRRVEPEEGDVVFSYETRLGEAARVPHGLRCCLGRRMGLLRARGGLVDPRFLLYAYLGPDFQDTLYSRTVHGSTVDRIPLINMPHFPIVIPGNIQEQRRIAHILGTLDDRIENNRKTAKTLEAMAQAIFKSWFVDFDPVRAKMAGESQESICKRLKLTPEILDLFPDRLVDSELGEIPEGWRVGKLGDVAEHPRRSVQPNSIEPDRAYIALEHMPKRSIALFDWGIANGLESNKFEFKKGEILFGKLRPYFHKVGIAPLDGVCSTDIVVVAPRSADWFAFVLAHVSSNNLVEYANVGSTGTKMPRTSWTDMARYNIATPPKTVARVFSEMLLPSIDRIIVGIHESRTLAAIRDDLLPKLISGEIRVPDVQTMVHTAIGTIQ</sequence>
<evidence type="ECO:0000256" key="1">
    <source>
        <dbReference type="ARBA" id="ARBA00010923"/>
    </source>
</evidence>
<dbReference type="InterPro" id="IPR044946">
    <property type="entry name" value="Restrct_endonuc_typeI_TRD_sf"/>
</dbReference>
<dbReference type="CDD" id="cd17246">
    <property type="entry name" value="RMtype1_S_SonII-TRD2-CR2_like"/>
    <property type="match status" value="1"/>
</dbReference>
<evidence type="ECO:0000256" key="3">
    <source>
        <dbReference type="ARBA" id="ARBA00023125"/>
    </source>
</evidence>
<keyword evidence="2" id="KW-0680">Restriction system</keyword>
<dbReference type="GO" id="GO:0003677">
    <property type="term" value="F:DNA binding"/>
    <property type="evidence" value="ECO:0007669"/>
    <property type="project" value="UniProtKB-KW"/>
</dbReference>
<name>A0A845U8Y9_9PROT</name>
<comment type="caution">
    <text evidence="5">The sequence shown here is derived from an EMBL/GenBank/DDBJ whole genome shotgun (WGS) entry which is preliminary data.</text>
</comment>
<accession>A0A845U8Y9</accession>
<keyword evidence="3" id="KW-0238">DNA-binding</keyword>
<dbReference type="EMBL" id="WNJL01000037">
    <property type="protein sequence ID" value="NDU43313.1"/>
    <property type="molecule type" value="Genomic_DNA"/>
</dbReference>
<dbReference type="AlphaFoldDB" id="A0A845U8Y9"/>
<evidence type="ECO:0000313" key="5">
    <source>
        <dbReference type="EMBL" id="NDU43313.1"/>
    </source>
</evidence>
<dbReference type="Pfam" id="PF01420">
    <property type="entry name" value="Methylase_S"/>
    <property type="match status" value="1"/>
</dbReference>
<dbReference type="GO" id="GO:0004519">
    <property type="term" value="F:endonuclease activity"/>
    <property type="evidence" value="ECO:0007669"/>
    <property type="project" value="UniProtKB-KW"/>
</dbReference>
<evidence type="ECO:0000259" key="4">
    <source>
        <dbReference type="Pfam" id="PF01420"/>
    </source>
</evidence>
<dbReference type="Gene3D" id="3.90.220.20">
    <property type="entry name" value="DNA methylase specificity domains"/>
    <property type="match status" value="2"/>
</dbReference>
<organism evidence="5">
    <name type="scientific">Acidithiobacillus ferrianus</name>
    <dbReference type="NCBI Taxonomy" id="2678518"/>
    <lineage>
        <taxon>Bacteria</taxon>
        <taxon>Pseudomonadati</taxon>
        <taxon>Pseudomonadota</taxon>
        <taxon>Acidithiobacillia</taxon>
        <taxon>Acidithiobacillales</taxon>
        <taxon>Acidithiobacillaceae</taxon>
        <taxon>Acidithiobacillus</taxon>
    </lineage>
</organism>
<feature type="domain" description="Type I restriction modification DNA specificity" evidence="4">
    <location>
        <begin position="4"/>
        <end position="182"/>
    </location>
</feature>
<evidence type="ECO:0000256" key="2">
    <source>
        <dbReference type="ARBA" id="ARBA00022747"/>
    </source>
</evidence>
<protein>
    <submittedName>
        <fullName evidence="5">Restriction endonuclease subunit S</fullName>
    </submittedName>
</protein>
<keyword evidence="5" id="KW-0255">Endonuclease</keyword>